<dbReference type="InterPro" id="IPR037066">
    <property type="entry name" value="Plug_dom_sf"/>
</dbReference>
<dbReference type="InterPro" id="IPR036942">
    <property type="entry name" value="Beta-barrel_TonB_sf"/>
</dbReference>
<evidence type="ECO:0000256" key="10">
    <source>
        <dbReference type="ARBA" id="ARBA00023136"/>
    </source>
</evidence>
<evidence type="ECO:0000256" key="11">
    <source>
        <dbReference type="ARBA" id="ARBA00023170"/>
    </source>
</evidence>
<dbReference type="GO" id="GO:0006826">
    <property type="term" value="P:iron ion transport"/>
    <property type="evidence" value="ECO:0007669"/>
    <property type="project" value="UniProtKB-KW"/>
</dbReference>
<evidence type="ECO:0000256" key="12">
    <source>
        <dbReference type="ARBA" id="ARBA00023237"/>
    </source>
</evidence>
<dbReference type="InterPro" id="IPR039426">
    <property type="entry name" value="TonB-dep_rcpt-like"/>
</dbReference>
<dbReference type="Pfam" id="PF07715">
    <property type="entry name" value="Plug"/>
    <property type="match status" value="1"/>
</dbReference>
<evidence type="ECO:0000256" key="9">
    <source>
        <dbReference type="ARBA" id="ARBA00023077"/>
    </source>
</evidence>
<evidence type="ECO:0000256" key="7">
    <source>
        <dbReference type="ARBA" id="ARBA00023004"/>
    </source>
</evidence>
<comment type="subcellular location">
    <subcellularLocation>
        <location evidence="1">Cell outer membrane</location>
        <topology evidence="1">Multi-pass membrane protein</topology>
    </subcellularLocation>
</comment>
<proteinExistence type="inferred from homology"/>
<dbReference type="STRING" id="1164594.SAMN05216204_105173"/>
<feature type="chain" id="PRO_5011732874" evidence="14">
    <location>
        <begin position="22"/>
        <end position="680"/>
    </location>
</feature>
<keyword evidence="8" id="KW-0406">Ion transport</keyword>
<evidence type="ECO:0000256" key="13">
    <source>
        <dbReference type="RuleBase" id="RU003357"/>
    </source>
</evidence>
<keyword evidence="10 13" id="KW-0472">Membrane</keyword>
<evidence type="ECO:0000259" key="16">
    <source>
        <dbReference type="Pfam" id="PF07715"/>
    </source>
</evidence>
<evidence type="ECO:0000256" key="6">
    <source>
        <dbReference type="ARBA" id="ARBA00022692"/>
    </source>
</evidence>
<dbReference type="PANTHER" id="PTHR32552:SF81">
    <property type="entry name" value="TONB-DEPENDENT OUTER MEMBRANE RECEPTOR"/>
    <property type="match status" value="1"/>
</dbReference>
<dbReference type="OrthoDB" id="99480at2"/>
<keyword evidence="4" id="KW-1134">Transmembrane beta strand</keyword>
<gene>
    <name evidence="17" type="ORF">SAMN05216204_105173</name>
</gene>
<organism evidence="17 18">
    <name type="scientific">Massilia yuzhufengensis</name>
    <dbReference type="NCBI Taxonomy" id="1164594"/>
    <lineage>
        <taxon>Bacteria</taxon>
        <taxon>Pseudomonadati</taxon>
        <taxon>Pseudomonadota</taxon>
        <taxon>Betaproteobacteria</taxon>
        <taxon>Burkholderiales</taxon>
        <taxon>Oxalobacteraceae</taxon>
        <taxon>Telluria group</taxon>
        <taxon>Massilia</taxon>
    </lineage>
</organism>
<dbReference type="EMBL" id="FOLD01000005">
    <property type="protein sequence ID" value="SFC34186.1"/>
    <property type="molecule type" value="Genomic_DNA"/>
</dbReference>
<keyword evidence="9 13" id="KW-0798">TonB box</keyword>
<keyword evidence="18" id="KW-1185">Reference proteome</keyword>
<keyword evidence="5" id="KW-0410">Iron transport</keyword>
<evidence type="ECO:0000313" key="18">
    <source>
        <dbReference type="Proteomes" id="UP000198639"/>
    </source>
</evidence>
<comment type="similarity">
    <text evidence="2 13">Belongs to the TonB-dependent receptor family.</text>
</comment>
<evidence type="ECO:0000256" key="1">
    <source>
        <dbReference type="ARBA" id="ARBA00004571"/>
    </source>
</evidence>
<dbReference type="InterPro" id="IPR000531">
    <property type="entry name" value="Beta-barrel_TonB"/>
</dbReference>
<dbReference type="InterPro" id="IPR012910">
    <property type="entry name" value="Plug_dom"/>
</dbReference>
<evidence type="ECO:0000256" key="3">
    <source>
        <dbReference type="ARBA" id="ARBA00022448"/>
    </source>
</evidence>
<feature type="domain" description="TonB-dependent receptor-like beta-barrel" evidence="15">
    <location>
        <begin position="217"/>
        <end position="636"/>
    </location>
</feature>
<name>A0A1I1ID51_9BURK</name>
<reference evidence="18" key="1">
    <citation type="submission" date="2016-10" db="EMBL/GenBank/DDBJ databases">
        <authorList>
            <person name="Varghese N."/>
            <person name="Submissions S."/>
        </authorList>
    </citation>
    <scope>NUCLEOTIDE SEQUENCE [LARGE SCALE GENOMIC DNA]</scope>
    <source>
        <strain evidence="18">CGMCC 1.12041</strain>
    </source>
</reference>
<dbReference type="Gene3D" id="2.170.130.10">
    <property type="entry name" value="TonB-dependent receptor, plug domain"/>
    <property type="match status" value="1"/>
</dbReference>
<keyword evidence="14" id="KW-0732">Signal</keyword>
<feature type="signal peptide" evidence="14">
    <location>
        <begin position="1"/>
        <end position="21"/>
    </location>
</feature>
<keyword evidence="6" id="KW-0812">Transmembrane</keyword>
<evidence type="ECO:0000256" key="5">
    <source>
        <dbReference type="ARBA" id="ARBA00022496"/>
    </source>
</evidence>
<keyword evidence="7" id="KW-0408">Iron</keyword>
<evidence type="ECO:0000256" key="4">
    <source>
        <dbReference type="ARBA" id="ARBA00022452"/>
    </source>
</evidence>
<dbReference type="RefSeq" id="WP_091872876.1">
    <property type="nucleotide sequence ID" value="NZ_FOLD01000005.1"/>
</dbReference>
<dbReference type="PANTHER" id="PTHR32552">
    <property type="entry name" value="FERRICHROME IRON RECEPTOR-RELATED"/>
    <property type="match status" value="1"/>
</dbReference>
<dbReference type="Proteomes" id="UP000198639">
    <property type="component" value="Unassembled WGS sequence"/>
</dbReference>
<keyword evidence="11 17" id="KW-0675">Receptor</keyword>
<evidence type="ECO:0000313" key="17">
    <source>
        <dbReference type="EMBL" id="SFC34186.1"/>
    </source>
</evidence>
<evidence type="ECO:0000259" key="15">
    <source>
        <dbReference type="Pfam" id="PF00593"/>
    </source>
</evidence>
<accession>A0A1I1ID51</accession>
<dbReference type="AlphaFoldDB" id="A0A1I1ID51"/>
<keyword evidence="12" id="KW-0998">Cell outer membrane</keyword>
<evidence type="ECO:0000256" key="14">
    <source>
        <dbReference type="SAM" id="SignalP"/>
    </source>
</evidence>
<evidence type="ECO:0000256" key="2">
    <source>
        <dbReference type="ARBA" id="ARBA00009810"/>
    </source>
</evidence>
<dbReference type="Pfam" id="PF00593">
    <property type="entry name" value="TonB_dep_Rec_b-barrel"/>
    <property type="match status" value="1"/>
</dbReference>
<keyword evidence="3" id="KW-0813">Transport</keyword>
<dbReference type="SUPFAM" id="SSF56935">
    <property type="entry name" value="Porins"/>
    <property type="match status" value="1"/>
</dbReference>
<dbReference type="Gene3D" id="2.40.170.20">
    <property type="entry name" value="TonB-dependent receptor, beta-barrel domain"/>
    <property type="match status" value="1"/>
</dbReference>
<protein>
    <submittedName>
        <fullName evidence="17">Outer membrane receptor proteins, mostly Fe transport</fullName>
    </submittedName>
</protein>
<dbReference type="GO" id="GO:0009279">
    <property type="term" value="C:cell outer membrane"/>
    <property type="evidence" value="ECO:0007669"/>
    <property type="project" value="UniProtKB-SubCell"/>
</dbReference>
<feature type="domain" description="TonB-dependent receptor plug" evidence="16">
    <location>
        <begin position="46"/>
        <end position="152"/>
    </location>
</feature>
<sequence length="680" mass="74752">MTLRPIPFALAALFIHAPALADDFVLQRVLVEGSRANQIGLTDSASSGSVGAKELAQLTVYRPGELLEATPGLIASQHSGEGKANQFYLRGFNLDHGTDLATWVDGMPVNQRSHAHGQGWTDLNFLIPELVARLDYRKGPYSSAEGDFSSAGKASLAYANRLVAPLASVTLGQDNYARTVFAGSPAAAGGHLLYALELMKNDGPWTRPDGYRKVNAVLRYSRGYANNGWNVTAMHYRGHWNATDQVPLRAVASGQLGRFDALDLSDGGEAQRSSLSGTWRRTTSDEATHLSAYVIRNRLDLYSNFTYFLNDPVNGDQFSQPDRRVTSGLDGSHTWHVLRNGAVSSDMTVGVQLQNDNIFNGLYDTRARQRLATTREDHIVETSGALFLESATRWSEALRTVVGVRANAYRFRVDGDRAENSGRASDSLLTPALSIAYGPWQTTELYLNYGHGFHSNDARGTVATLDPKTLDPVDRTPGLVRSRGMEVGLRTVAIPKTETTLSVYRLDFDSELTYIGDAGNTEAGDPSRRYGVELSNNYQANKWLTVNFDAAYARARSRGGNPAGDRIPGAVEGVAQVGLTVDKAGPWTGALRLRYFGPRPLIEDDSVRSRASVTLNGRVGYRIGKDMRIELEGFNLTNRRDSAIDYYYASRLQNEAEAVDDIHFHPIEPRSFRLSFVKNW</sequence>
<evidence type="ECO:0000256" key="8">
    <source>
        <dbReference type="ARBA" id="ARBA00023065"/>
    </source>
</evidence>